<keyword evidence="7" id="KW-0238">DNA-binding</keyword>
<dbReference type="EMBL" id="GL629769">
    <property type="protein sequence ID" value="EFX02594.1"/>
    <property type="molecule type" value="Genomic_DNA"/>
</dbReference>
<gene>
    <name evidence="7" type="ORF">CMQ_2523</name>
</gene>
<dbReference type="InterPro" id="IPR010666">
    <property type="entry name" value="Znf_GRF"/>
</dbReference>
<feature type="region of interest" description="Disordered" evidence="5">
    <location>
        <begin position="1"/>
        <end position="75"/>
    </location>
</feature>
<feature type="compositionally biased region" description="Basic residues" evidence="5">
    <location>
        <begin position="1"/>
        <end position="13"/>
    </location>
</feature>
<dbReference type="AlphaFoldDB" id="F0XHE8"/>
<protein>
    <submittedName>
        <fullName evidence="7">Zinc finger DNA-binding protein</fullName>
    </submittedName>
</protein>
<feature type="compositionally biased region" description="Pro residues" evidence="5">
    <location>
        <begin position="264"/>
        <end position="273"/>
    </location>
</feature>
<dbReference type="GO" id="GO:0008270">
    <property type="term" value="F:zinc ion binding"/>
    <property type="evidence" value="ECO:0007669"/>
    <property type="project" value="UniProtKB-KW"/>
</dbReference>
<evidence type="ECO:0000313" key="7">
    <source>
        <dbReference type="EMBL" id="EFX02594.1"/>
    </source>
</evidence>
<dbReference type="STRING" id="655863.F0XHE8"/>
<dbReference type="GO" id="GO:0003677">
    <property type="term" value="F:DNA binding"/>
    <property type="evidence" value="ECO:0007669"/>
    <property type="project" value="UniProtKB-KW"/>
</dbReference>
<feature type="compositionally biased region" description="Low complexity" evidence="5">
    <location>
        <begin position="121"/>
        <end position="138"/>
    </location>
</feature>
<evidence type="ECO:0000256" key="4">
    <source>
        <dbReference type="PROSITE-ProRule" id="PRU01343"/>
    </source>
</evidence>
<feature type="domain" description="GRF-type" evidence="6">
    <location>
        <begin position="75"/>
        <end position="120"/>
    </location>
</feature>
<evidence type="ECO:0000256" key="5">
    <source>
        <dbReference type="SAM" id="MobiDB-lite"/>
    </source>
</evidence>
<feature type="compositionally biased region" description="Low complexity" evidence="5">
    <location>
        <begin position="248"/>
        <end position="263"/>
    </location>
</feature>
<evidence type="ECO:0000256" key="1">
    <source>
        <dbReference type="ARBA" id="ARBA00022723"/>
    </source>
</evidence>
<dbReference type="PROSITE" id="PS51999">
    <property type="entry name" value="ZF_GRF"/>
    <property type="match status" value="1"/>
</dbReference>
<dbReference type="RefSeq" id="XP_014172076.1">
    <property type="nucleotide sequence ID" value="XM_014316601.1"/>
</dbReference>
<accession>F0XHE8</accession>
<evidence type="ECO:0000256" key="3">
    <source>
        <dbReference type="ARBA" id="ARBA00022833"/>
    </source>
</evidence>
<sequence>MQKTPRRQGRPRAARPPPRTPSPSAVAGPTTPTSTSTYMPATPSTASGRHTASAVVPSPGRGTHGHRLDDGRWLCDCTPPRDAVLRETRKPGLNKGRWFYTCAQTDRRRQCKFFLWEDSARSSGSSNNSSGTAAPASSFRTSVGRRTTPDAERRWPLPPTPATTPLVRQRRQPQPQRPQLLQKPSPRTTSRQRIFATPTSGRPTAAATAPIADDDSSDQESPPTPTPRPRRRDTPPRPASRPITHYFGSASTATVSGSATATDTPPPPPPARAPSPLQSPSYSDAGFDSDMERGCAALVDHIERENWRIEEEEGDGGVVKQEATEPNKANAHTKKHLTAEAAKMDVDSAAGSISSSRPNSIVVPTPASPLPLTPGRRRRGPGLLVTRDQRPASADTSFATSFPTSVATSFASSAAPDATAATATPATTATTATVGIKRAAADDGDQDEKDYRDDPFVSSSKKRRATTDTSPRDCPAAVAVLSLLADQPVDDHVRRRLRYMLNGFFAADNEPLDSAQ</sequence>
<dbReference type="InParanoid" id="F0XHE8"/>
<dbReference type="eggNOG" id="ENOG502SYR7">
    <property type="taxonomic scope" value="Eukaryota"/>
</dbReference>
<dbReference type="OrthoDB" id="430051at2759"/>
<feature type="region of interest" description="Disordered" evidence="5">
    <location>
        <begin position="307"/>
        <end position="335"/>
    </location>
</feature>
<dbReference type="HOGENOM" id="CLU_527895_0_0_1"/>
<organism evidence="8">
    <name type="scientific">Grosmannia clavigera (strain kw1407 / UAMH 11150)</name>
    <name type="common">Blue stain fungus</name>
    <name type="synonym">Graphiocladiella clavigera</name>
    <dbReference type="NCBI Taxonomy" id="655863"/>
    <lineage>
        <taxon>Eukaryota</taxon>
        <taxon>Fungi</taxon>
        <taxon>Dikarya</taxon>
        <taxon>Ascomycota</taxon>
        <taxon>Pezizomycotina</taxon>
        <taxon>Sordariomycetes</taxon>
        <taxon>Sordariomycetidae</taxon>
        <taxon>Ophiostomatales</taxon>
        <taxon>Ophiostomataceae</taxon>
        <taxon>Leptographium</taxon>
    </lineage>
</organism>
<dbReference type="Pfam" id="PF06839">
    <property type="entry name" value="Zn_ribbon_GRF"/>
    <property type="match status" value="1"/>
</dbReference>
<keyword evidence="8" id="KW-1185">Reference proteome</keyword>
<dbReference type="GeneID" id="25975522"/>
<feature type="region of interest" description="Disordered" evidence="5">
    <location>
        <begin position="348"/>
        <end position="398"/>
    </location>
</feature>
<keyword evidence="2 4" id="KW-0863">Zinc-finger</keyword>
<keyword evidence="1" id="KW-0479">Metal-binding</keyword>
<reference evidence="7 8" key="1">
    <citation type="journal article" date="2011" name="Proc. Natl. Acad. Sci. U.S.A.">
        <title>Genome and transcriptome analyses of the mountain pine beetle-fungal symbiont Grosmannia clavigera, a lodgepole pine pathogen.</title>
        <authorList>
            <person name="DiGuistini S."/>
            <person name="Wang Y."/>
            <person name="Liao N.Y."/>
            <person name="Taylor G."/>
            <person name="Tanguay P."/>
            <person name="Feau N."/>
            <person name="Henrissat B."/>
            <person name="Chan S.K."/>
            <person name="Hesse-Orce U."/>
            <person name="Alamouti S.M."/>
            <person name="Tsui C.K.M."/>
            <person name="Docking R.T."/>
            <person name="Levasseur A."/>
            <person name="Haridas S."/>
            <person name="Robertson G."/>
            <person name="Birol I."/>
            <person name="Holt R.A."/>
            <person name="Marra M.A."/>
            <person name="Hamelin R.C."/>
            <person name="Hirst M."/>
            <person name="Jones S.J.M."/>
            <person name="Bohlmann J."/>
            <person name="Breuil C."/>
        </authorList>
    </citation>
    <scope>NUCLEOTIDE SEQUENCE [LARGE SCALE GENOMIC DNA]</scope>
    <source>
        <strain evidence="8">kw1407 / UAMH 11150</strain>
    </source>
</reference>
<evidence type="ECO:0000259" key="6">
    <source>
        <dbReference type="PROSITE" id="PS51999"/>
    </source>
</evidence>
<name>F0XHE8_GROCL</name>
<dbReference type="Proteomes" id="UP000007796">
    <property type="component" value="Unassembled WGS sequence"/>
</dbReference>
<evidence type="ECO:0000256" key="2">
    <source>
        <dbReference type="ARBA" id="ARBA00022771"/>
    </source>
</evidence>
<feature type="compositionally biased region" description="Low complexity" evidence="5">
    <location>
        <begin position="22"/>
        <end position="47"/>
    </location>
</feature>
<evidence type="ECO:0000313" key="8">
    <source>
        <dbReference type="Proteomes" id="UP000007796"/>
    </source>
</evidence>
<feature type="compositionally biased region" description="Polar residues" evidence="5">
    <location>
        <begin position="188"/>
        <end position="202"/>
    </location>
</feature>
<feature type="compositionally biased region" description="Low complexity" evidence="5">
    <location>
        <begin position="163"/>
        <end position="187"/>
    </location>
</feature>
<feature type="region of interest" description="Disordered" evidence="5">
    <location>
        <begin position="119"/>
        <end position="294"/>
    </location>
</feature>
<feature type="region of interest" description="Disordered" evidence="5">
    <location>
        <begin position="438"/>
        <end position="472"/>
    </location>
</feature>
<keyword evidence="3" id="KW-0862">Zinc</keyword>
<proteinExistence type="predicted"/>